<gene>
    <name evidence="2" type="ORF">F2Q69_00007085</name>
</gene>
<protein>
    <recommendedName>
        <fullName evidence="4">Transmembrane protein</fullName>
    </recommendedName>
</protein>
<evidence type="ECO:0000256" key="1">
    <source>
        <dbReference type="SAM" id="Phobius"/>
    </source>
</evidence>
<feature type="transmembrane region" description="Helical" evidence="1">
    <location>
        <begin position="139"/>
        <end position="155"/>
    </location>
</feature>
<name>A0A8S9NL91_BRACR</name>
<keyword evidence="1" id="KW-0472">Membrane</keyword>
<keyword evidence="1" id="KW-1133">Transmembrane helix</keyword>
<accession>A0A8S9NL91</accession>
<evidence type="ECO:0000313" key="2">
    <source>
        <dbReference type="EMBL" id="KAF3505878.1"/>
    </source>
</evidence>
<dbReference type="Proteomes" id="UP000712600">
    <property type="component" value="Unassembled WGS sequence"/>
</dbReference>
<feature type="transmembrane region" description="Helical" evidence="1">
    <location>
        <begin position="30"/>
        <end position="53"/>
    </location>
</feature>
<feature type="transmembrane region" description="Helical" evidence="1">
    <location>
        <begin position="167"/>
        <end position="186"/>
    </location>
</feature>
<organism evidence="2 3">
    <name type="scientific">Brassica cretica</name>
    <name type="common">Mustard</name>
    <dbReference type="NCBI Taxonomy" id="69181"/>
    <lineage>
        <taxon>Eukaryota</taxon>
        <taxon>Viridiplantae</taxon>
        <taxon>Streptophyta</taxon>
        <taxon>Embryophyta</taxon>
        <taxon>Tracheophyta</taxon>
        <taxon>Spermatophyta</taxon>
        <taxon>Magnoliopsida</taxon>
        <taxon>eudicotyledons</taxon>
        <taxon>Gunneridae</taxon>
        <taxon>Pentapetalae</taxon>
        <taxon>rosids</taxon>
        <taxon>malvids</taxon>
        <taxon>Brassicales</taxon>
        <taxon>Brassicaceae</taxon>
        <taxon>Brassiceae</taxon>
        <taxon>Brassica</taxon>
    </lineage>
</organism>
<dbReference type="EMBL" id="QGKX02001521">
    <property type="protein sequence ID" value="KAF3505878.1"/>
    <property type="molecule type" value="Genomic_DNA"/>
</dbReference>
<evidence type="ECO:0008006" key="4">
    <source>
        <dbReference type="Google" id="ProtNLM"/>
    </source>
</evidence>
<dbReference type="AlphaFoldDB" id="A0A8S9NL91"/>
<keyword evidence="1" id="KW-0812">Transmembrane</keyword>
<feature type="transmembrane region" description="Helical" evidence="1">
    <location>
        <begin position="94"/>
        <end position="119"/>
    </location>
</feature>
<proteinExistence type="predicted"/>
<evidence type="ECO:0000313" key="3">
    <source>
        <dbReference type="Proteomes" id="UP000712600"/>
    </source>
</evidence>
<sequence>MFWKTYVVVLISRSSFQKSSDIFVMNTNGVSIYISGVSLIISVDSILILLFPIEFPSAEKIKGSSTKFKTSVDRCWDVNVDRWSSRVSKPLFEVFIYATSCVIELLCNLLLVFCNSALLHEEVVSPIGCLKDVCNILSRYVQCTLIYCFYVAIWVPENTNSSGVRYWLSDLSFSLTVVFGFGRLSIDVVWLMSIDVEGLMSIDGGMALSIGWLKCVLSQAAYARL</sequence>
<comment type="caution">
    <text evidence="2">The sequence shown here is derived from an EMBL/GenBank/DDBJ whole genome shotgun (WGS) entry which is preliminary data.</text>
</comment>
<reference evidence="2" key="1">
    <citation type="submission" date="2019-12" db="EMBL/GenBank/DDBJ databases">
        <title>Genome sequencing and annotation of Brassica cretica.</title>
        <authorList>
            <person name="Studholme D.J."/>
            <person name="Sarris P."/>
        </authorList>
    </citation>
    <scope>NUCLEOTIDE SEQUENCE</scope>
    <source>
        <strain evidence="2">PFS-109/04</strain>
        <tissue evidence="2">Leaf</tissue>
    </source>
</reference>